<protein>
    <submittedName>
        <fullName evidence="1">Uncharacterized protein</fullName>
    </submittedName>
</protein>
<sequence length="70" mass="7907">MDGTPGSRQLMFSTLPQLLISPKSSVRLPSDPSGPLRLMTWALRALEFGRSHLAHWFIHLAVFQSFGWPM</sequence>
<keyword evidence="2" id="KW-1185">Reference proteome</keyword>
<evidence type="ECO:0000313" key="2">
    <source>
        <dbReference type="Proteomes" id="UP000835052"/>
    </source>
</evidence>
<proteinExistence type="predicted"/>
<evidence type="ECO:0000313" key="1">
    <source>
        <dbReference type="EMBL" id="CAD6198950.1"/>
    </source>
</evidence>
<dbReference type="EMBL" id="CAJGYM010000145">
    <property type="protein sequence ID" value="CAD6198950.1"/>
    <property type="molecule type" value="Genomic_DNA"/>
</dbReference>
<dbReference type="AlphaFoldDB" id="A0A8S1HR15"/>
<gene>
    <name evidence="1" type="ORF">CAUJ_LOCUS14855</name>
</gene>
<accession>A0A8S1HR15</accession>
<reference evidence="1" key="1">
    <citation type="submission" date="2020-10" db="EMBL/GenBank/DDBJ databases">
        <authorList>
            <person name="Kikuchi T."/>
        </authorList>
    </citation>
    <scope>NUCLEOTIDE SEQUENCE</scope>
    <source>
        <strain evidence="1">NKZ352</strain>
    </source>
</reference>
<name>A0A8S1HR15_9PELO</name>
<dbReference type="Proteomes" id="UP000835052">
    <property type="component" value="Unassembled WGS sequence"/>
</dbReference>
<comment type="caution">
    <text evidence="1">The sequence shown here is derived from an EMBL/GenBank/DDBJ whole genome shotgun (WGS) entry which is preliminary data.</text>
</comment>
<organism evidence="1 2">
    <name type="scientific">Caenorhabditis auriculariae</name>
    <dbReference type="NCBI Taxonomy" id="2777116"/>
    <lineage>
        <taxon>Eukaryota</taxon>
        <taxon>Metazoa</taxon>
        <taxon>Ecdysozoa</taxon>
        <taxon>Nematoda</taxon>
        <taxon>Chromadorea</taxon>
        <taxon>Rhabditida</taxon>
        <taxon>Rhabditina</taxon>
        <taxon>Rhabditomorpha</taxon>
        <taxon>Rhabditoidea</taxon>
        <taxon>Rhabditidae</taxon>
        <taxon>Peloderinae</taxon>
        <taxon>Caenorhabditis</taxon>
    </lineage>
</organism>